<dbReference type="InterPro" id="IPR022041">
    <property type="entry name" value="Methyltransf_FA"/>
</dbReference>
<organism evidence="3 4">
    <name type="scientific">Branchiostoma floridae</name>
    <name type="common">Florida lancelet</name>
    <name type="synonym">Amphioxus</name>
    <dbReference type="NCBI Taxonomy" id="7739"/>
    <lineage>
        <taxon>Eukaryota</taxon>
        <taxon>Metazoa</taxon>
        <taxon>Chordata</taxon>
        <taxon>Cephalochordata</taxon>
        <taxon>Leptocardii</taxon>
        <taxon>Amphioxiformes</taxon>
        <taxon>Branchiostomatidae</taxon>
        <taxon>Branchiostoma</taxon>
    </lineage>
</organism>
<feature type="compositionally biased region" description="Basic and acidic residues" evidence="1">
    <location>
        <begin position="879"/>
        <end position="888"/>
    </location>
</feature>
<feature type="region of interest" description="Disordered" evidence="1">
    <location>
        <begin position="577"/>
        <end position="1072"/>
    </location>
</feature>
<dbReference type="CDD" id="cd01671">
    <property type="entry name" value="CARD"/>
    <property type="match status" value="1"/>
</dbReference>
<dbReference type="PANTHER" id="PTHR36695">
    <property type="entry name" value="AGAP008648-PA"/>
    <property type="match status" value="1"/>
</dbReference>
<evidence type="ECO:0000256" key="1">
    <source>
        <dbReference type="SAM" id="MobiDB-lite"/>
    </source>
</evidence>
<dbReference type="KEGG" id="bfo:118424952"/>
<protein>
    <submittedName>
        <fullName evidence="4">Uncharacterized protein LOC118424952</fullName>
    </submittedName>
</protein>
<dbReference type="PROSITE" id="PS50209">
    <property type="entry name" value="CARD"/>
    <property type="match status" value="1"/>
</dbReference>
<dbReference type="Proteomes" id="UP000001554">
    <property type="component" value="Chromosome 10"/>
</dbReference>
<name>A0A9J7LV28_BRAFL</name>
<feature type="region of interest" description="Disordered" evidence="1">
    <location>
        <begin position="206"/>
        <end position="232"/>
    </location>
</feature>
<feature type="compositionally biased region" description="Low complexity" evidence="1">
    <location>
        <begin position="985"/>
        <end position="997"/>
    </location>
</feature>
<dbReference type="OrthoDB" id="10559464at2759"/>
<feature type="compositionally biased region" description="Basic and acidic residues" evidence="1">
    <location>
        <begin position="635"/>
        <end position="647"/>
    </location>
</feature>
<feature type="compositionally biased region" description="Basic and acidic residues" evidence="1">
    <location>
        <begin position="831"/>
        <end position="843"/>
    </location>
</feature>
<dbReference type="Pfam" id="PF12248">
    <property type="entry name" value="Methyltransf_FA"/>
    <property type="match status" value="1"/>
</dbReference>
<dbReference type="GO" id="GO:0042981">
    <property type="term" value="P:regulation of apoptotic process"/>
    <property type="evidence" value="ECO:0007669"/>
    <property type="project" value="InterPro"/>
</dbReference>
<dbReference type="InterPro" id="IPR001315">
    <property type="entry name" value="CARD"/>
</dbReference>
<feature type="region of interest" description="Disordered" evidence="1">
    <location>
        <begin position="514"/>
        <end position="554"/>
    </location>
</feature>
<feature type="compositionally biased region" description="Basic and acidic residues" evidence="1">
    <location>
        <begin position="657"/>
        <end position="666"/>
    </location>
</feature>
<reference evidence="4" key="2">
    <citation type="submission" date="2025-08" db="UniProtKB">
        <authorList>
            <consortium name="RefSeq"/>
        </authorList>
    </citation>
    <scope>IDENTIFICATION</scope>
    <source>
        <strain evidence="4">S238N-H82</strain>
        <tissue evidence="4">Testes</tissue>
    </source>
</reference>
<dbReference type="SUPFAM" id="SSF52540">
    <property type="entry name" value="P-loop containing nucleoside triphosphate hydrolases"/>
    <property type="match status" value="1"/>
</dbReference>
<evidence type="ECO:0000313" key="4">
    <source>
        <dbReference type="RefSeq" id="XP_035689653.1"/>
    </source>
</evidence>
<evidence type="ECO:0000313" key="3">
    <source>
        <dbReference type="Proteomes" id="UP000001554"/>
    </source>
</evidence>
<feature type="compositionally biased region" description="Basic and acidic residues" evidence="1">
    <location>
        <begin position="1"/>
        <end position="14"/>
    </location>
</feature>
<accession>A0A9J7LV28</accession>
<feature type="compositionally biased region" description="Basic and acidic residues" evidence="1">
    <location>
        <begin position="917"/>
        <end position="936"/>
    </location>
</feature>
<dbReference type="Gene3D" id="3.40.50.300">
    <property type="entry name" value="P-loop containing nucleotide triphosphate hydrolases"/>
    <property type="match status" value="1"/>
</dbReference>
<reference evidence="3" key="1">
    <citation type="journal article" date="2020" name="Nat. Ecol. Evol.">
        <title>Deeply conserved synteny resolves early events in vertebrate evolution.</title>
        <authorList>
            <person name="Simakov O."/>
            <person name="Marletaz F."/>
            <person name="Yue J.X."/>
            <person name="O'Connell B."/>
            <person name="Jenkins J."/>
            <person name="Brandt A."/>
            <person name="Calef R."/>
            <person name="Tung C.H."/>
            <person name="Huang T.K."/>
            <person name="Schmutz J."/>
            <person name="Satoh N."/>
            <person name="Yu J.K."/>
            <person name="Putnam N.H."/>
            <person name="Green R.E."/>
            <person name="Rokhsar D.S."/>
        </authorList>
    </citation>
    <scope>NUCLEOTIDE SEQUENCE [LARGE SCALE GENOMIC DNA]</scope>
    <source>
        <strain evidence="3">S238N-H82</strain>
    </source>
</reference>
<dbReference type="PANTHER" id="PTHR36695:SF12">
    <property type="entry name" value="AGAP008648-PA"/>
    <property type="match status" value="1"/>
</dbReference>
<dbReference type="RefSeq" id="XP_035689653.1">
    <property type="nucleotide sequence ID" value="XM_035833760.1"/>
</dbReference>
<feature type="compositionally biased region" description="Polar residues" evidence="1">
    <location>
        <begin position="520"/>
        <end position="532"/>
    </location>
</feature>
<evidence type="ECO:0000259" key="2">
    <source>
        <dbReference type="PROSITE" id="PS50209"/>
    </source>
</evidence>
<proteinExistence type="predicted"/>
<dbReference type="InterPro" id="IPR027417">
    <property type="entry name" value="P-loop_NTPase"/>
</dbReference>
<feature type="region of interest" description="Disordered" evidence="1">
    <location>
        <begin position="1"/>
        <end position="25"/>
    </location>
</feature>
<feature type="compositionally biased region" description="Basic and acidic residues" evidence="1">
    <location>
        <begin position="685"/>
        <end position="708"/>
    </location>
</feature>
<keyword evidence="3" id="KW-1185">Reference proteome</keyword>
<feature type="compositionally biased region" description="Basic and acidic residues" evidence="1">
    <location>
        <begin position="1031"/>
        <end position="1040"/>
    </location>
</feature>
<sequence>MENQHHCDNDDAHKGSSASADAGNDCETHSSDIQYRYRWDLPRLTRGFFTFEVQTNNDVHVALSSMNQDLDDMYEIVIGGWSNTQSVIRRGKQGSNLVTASTPGINSREEYRKFRITWSSDGTIAVERRGETQWTFMQWTDPNPLPINYAGYSTGWGSDGLWKFYAELAVWDPLHQHRSQIIEDLKPDVEGLVKYLSREDVLTEQDLETIGDEGTLEDEDEDEDEEKGTAAGDIFNSIQNTTKPVEQFFKSKDFIAVEQAVQMNRAFTDRPVTVLYGPGGSGKTQISRNLAREVLQHYPTAVAYMIEGRDQDCYLRSLLSLLKELNVDQPVGNIGIVGTSTCLQKAFLNRDTPVFLIVEDLEDGSFVRPDLIPNMMQFRMVIITRKDPSQLQLSEGVHKRSSFIEMKGFQGGEELGDFLKEKLPEQEYQIKDLQDLNDLFDGNPLGLAVVAEYVRRNRISLGNCIASLKDEKTAKIIQQNAKKKWLCQHYDKFEEGKFHRSLQVAVDRLARQEQVAPGQGVTSSQGSLQETSMKAAPTAIGCEESSSSSEDLTTQEGSFHYGMKIQRALYGGMEGVEQHSARQLDTARKMQRAKPCEGMSGKPSEKRKQSSRGICGAVSEDRDNKKKKVPCNGRSKVEGSAVRDGKSAHKAMAQLSQKKETQKHNAEAVTKTLPNRQKKARKPKGSAEHVNRMTASRCDKERKGRDEQEYTPSSTDPATQQGSFQETSMEADPTETECGESSSSSEDPATQEGSLQDGIKIQGALYGGMEGVEPCPAQQFETARKMSHPKTSEGMSGKPSEKRKQSSRGIRGAVSEDRDNKKKKVPCNGRSKVEGSAVRDGKSALKAMARPSQKKESQKHNAAVEIKTPPNRRKKDRKYPRGFDEHVNRMTASRCDKKSKRKDESEHTKFSCVASIMDKDRKSKITLESVKKDRLSSGKCSSDSAMSSQAGEAMKRSARGIDVEKRKSKDERKSNADIPPDEEIPTTPKVPTSPSPSIRANQGSTGTIPKVLSDCQGDRSKSYDEMQYCRPPEKGEKLGDESSNTDSTESLLDNNVEKDASTSTEPIIEPQDDKVLVDVEYPPSGPAALIHLQNELHPRCHLTEVSVRTDLYHPEGEESADSLATTGSSLQKSVVDNYYKGLILPGEVYYGQTGQVYAVPYTSPSGQAPRIQIGGNAYWLPDWLTGACGAEDIDERNLYLSATETVYLPRRHPTDGVHQQCQYLNSRKGRTDKDQNGHPDDLIVDSLQESFFLDANGWVTWMVPQPQPPEPDPVFVKVLNTAGQLVTEVRVFGAVYVEDLALYVAEQVFADQPLVAFTLRWPGGFNIQPLTLVRQDMTLQVHHAPDEDQTWVWRIIPSP</sequence>
<feature type="compositionally biased region" description="Polar residues" evidence="1">
    <location>
        <begin position="1041"/>
        <end position="1053"/>
    </location>
</feature>
<dbReference type="GeneID" id="118424952"/>
<feature type="compositionally biased region" description="Basic and acidic residues" evidence="1">
    <location>
        <begin position="953"/>
        <end position="975"/>
    </location>
</feature>
<feature type="compositionally biased region" description="Acidic residues" evidence="1">
    <location>
        <begin position="206"/>
        <end position="226"/>
    </location>
</feature>
<feature type="compositionally biased region" description="Polar residues" evidence="1">
    <location>
        <begin position="710"/>
        <end position="728"/>
    </location>
</feature>
<feature type="compositionally biased region" description="Polar residues" evidence="1">
    <location>
        <begin position="998"/>
        <end position="1007"/>
    </location>
</feature>
<feature type="compositionally biased region" description="Polar residues" evidence="1">
    <location>
        <begin position="938"/>
        <end position="950"/>
    </location>
</feature>
<gene>
    <name evidence="4" type="primary">LOC118424952</name>
</gene>
<feature type="compositionally biased region" description="Basic and acidic residues" evidence="1">
    <location>
        <begin position="577"/>
        <end position="588"/>
    </location>
</feature>
<feature type="domain" description="CARD" evidence="2">
    <location>
        <begin position="166"/>
        <end position="219"/>
    </location>
</feature>